<organism evidence="2 3">
    <name type="scientific">Chionoecetes opilio</name>
    <name type="common">Atlantic snow crab</name>
    <name type="synonym">Cancer opilio</name>
    <dbReference type="NCBI Taxonomy" id="41210"/>
    <lineage>
        <taxon>Eukaryota</taxon>
        <taxon>Metazoa</taxon>
        <taxon>Ecdysozoa</taxon>
        <taxon>Arthropoda</taxon>
        <taxon>Crustacea</taxon>
        <taxon>Multicrustacea</taxon>
        <taxon>Malacostraca</taxon>
        <taxon>Eumalacostraca</taxon>
        <taxon>Eucarida</taxon>
        <taxon>Decapoda</taxon>
        <taxon>Pleocyemata</taxon>
        <taxon>Brachyura</taxon>
        <taxon>Eubrachyura</taxon>
        <taxon>Majoidea</taxon>
        <taxon>Majidae</taxon>
        <taxon>Chionoecetes</taxon>
    </lineage>
</organism>
<dbReference type="PANTHER" id="PTHR11475:SF134">
    <property type="entry name" value="LD42267P"/>
    <property type="match status" value="1"/>
</dbReference>
<keyword evidence="3" id="KW-1185">Reference proteome</keyword>
<dbReference type="InterPro" id="IPR037120">
    <property type="entry name" value="Haem_peroxidase_sf_animal"/>
</dbReference>
<gene>
    <name evidence="2" type="primary">Pxd_1</name>
    <name evidence="2" type="ORF">GWK47_053367</name>
</gene>
<dbReference type="GO" id="GO:0020037">
    <property type="term" value="F:heme binding"/>
    <property type="evidence" value="ECO:0007669"/>
    <property type="project" value="InterPro"/>
</dbReference>
<keyword evidence="1 2" id="KW-0560">Oxidoreductase</keyword>
<evidence type="ECO:0000256" key="1">
    <source>
        <dbReference type="ARBA" id="ARBA00022559"/>
    </source>
</evidence>
<dbReference type="Gene3D" id="1.10.640.10">
    <property type="entry name" value="Haem peroxidase domain superfamily, animal type"/>
    <property type="match status" value="1"/>
</dbReference>
<sequence length="121" mass="13433">MHSQSKVEVMGRACSAWTRTRGATGCPRLTCTGRCWVTTDQCPVEVDFPCQPWKYRTFNGYSNNVQNPRWGNANTRYLPFLPPNYGDGVAVPRQATSGDFLPWAAPSAWPCTGSMTHTTSL</sequence>
<dbReference type="InterPro" id="IPR019791">
    <property type="entry name" value="Haem_peroxidase_animal"/>
</dbReference>
<dbReference type="SUPFAM" id="SSF48113">
    <property type="entry name" value="Heme-dependent peroxidases"/>
    <property type="match status" value="1"/>
</dbReference>
<dbReference type="InterPro" id="IPR010255">
    <property type="entry name" value="Haem_peroxidase_sf"/>
</dbReference>
<dbReference type="PANTHER" id="PTHR11475">
    <property type="entry name" value="OXIDASE/PEROXIDASE"/>
    <property type="match status" value="1"/>
</dbReference>
<name>A0A8J4XZ82_CHIOP</name>
<protein>
    <submittedName>
        <fullName evidence="2">Peroxidase</fullName>
    </submittedName>
</protein>
<dbReference type="Pfam" id="PF03098">
    <property type="entry name" value="An_peroxidase"/>
    <property type="match status" value="1"/>
</dbReference>
<dbReference type="AlphaFoldDB" id="A0A8J4XZ82"/>
<dbReference type="GO" id="GO:0004601">
    <property type="term" value="F:peroxidase activity"/>
    <property type="evidence" value="ECO:0007669"/>
    <property type="project" value="UniProtKB-KW"/>
</dbReference>
<dbReference type="OrthoDB" id="6380773at2759"/>
<evidence type="ECO:0000313" key="2">
    <source>
        <dbReference type="EMBL" id="KAG0717983.1"/>
    </source>
</evidence>
<dbReference type="GO" id="GO:0006979">
    <property type="term" value="P:response to oxidative stress"/>
    <property type="evidence" value="ECO:0007669"/>
    <property type="project" value="InterPro"/>
</dbReference>
<proteinExistence type="predicted"/>
<dbReference type="Proteomes" id="UP000770661">
    <property type="component" value="Unassembled WGS sequence"/>
</dbReference>
<accession>A0A8J4XZ82</accession>
<keyword evidence="1 2" id="KW-0575">Peroxidase</keyword>
<evidence type="ECO:0000313" key="3">
    <source>
        <dbReference type="Proteomes" id="UP000770661"/>
    </source>
</evidence>
<dbReference type="PROSITE" id="PS50292">
    <property type="entry name" value="PEROXIDASE_3"/>
    <property type="match status" value="1"/>
</dbReference>
<comment type="caution">
    <text evidence="2">The sequence shown here is derived from an EMBL/GenBank/DDBJ whole genome shotgun (WGS) entry which is preliminary data.</text>
</comment>
<dbReference type="EMBL" id="JACEEZ010016816">
    <property type="protein sequence ID" value="KAG0717983.1"/>
    <property type="molecule type" value="Genomic_DNA"/>
</dbReference>
<reference evidence="2" key="1">
    <citation type="submission" date="2020-07" db="EMBL/GenBank/DDBJ databases">
        <title>The High-quality genome of the commercially important snow crab, Chionoecetes opilio.</title>
        <authorList>
            <person name="Jeong J.-H."/>
            <person name="Ryu S."/>
        </authorList>
    </citation>
    <scope>NUCLEOTIDE SEQUENCE</scope>
    <source>
        <strain evidence="2">MADBK_172401_WGS</strain>
        <tissue evidence="2">Digestive gland</tissue>
    </source>
</reference>